<accession>A0AA37RX13</accession>
<dbReference type="InterPro" id="IPR054337">
    <property type="entry name" value="Mtrc-MtrF-like_dom_II/IV"/>
</dbReference>
<evidence type="ECO:0000259" key="4">
    <source>
        <dbReference type="Pfam" id="PF22113"/>
    </source>
</evidence>
<feature type="region of interest" description="Disordered" evidence="2">
    <location>
        <begin position="100"/>
        <end position="123"/>
    </location>
</feature>
<dbReference type="InterPro" id="IPR036280">
    <property type="entry name" value="Multihaem_cyt_sf"/>
</dbReference>
<dbReference type="NCBIfam" id="TIGR03507">
    <property type="entry name" value="decahem_SO1788"/>
    <property type="match status" value="1"/>
</dbReference>
<evidence type="ECO:0000259" key="3">
    <source>
        <dbReference type="Pfam" id="PF22112"/>
    </source>
</evidence>
<dbReference type="SUPFAM" id="SSF48695">
    <property type="entry name" value="Multiheme cytochromes"/>
    <property type="match status" value="1"/>
</dbReference>
<dbReference type="InterPro" id="IPR054336">
    <property type="entry name" value="OmcA-like_N"/>
</dbReference>
<protein>
    <submittedName>
        <fullName evidence="5">Cytochrome c</fullName>
    </submittedName>
</protein>
<dbReference type="InterPro" id="IPR051829">
    <property type="entry name" value="Multiheme_Cytochr_ET"/>
</dbReference>
<evidence type="ECO:0000313" key="6">
    <source>
        <dbReference type="Proteomes" id="UP001161422"/>
    </source>
</evidence>
<dbReference type="Pfam" id="PF22112">
    <property type="entry name" value="OmcA-like_N"/>
    <property type="match status" value="1"/>
</dbReference>
<feature type="domain" description="Outer membrane cytochrome MtrC/MtrF-like" evidence="4">
    <location>
        <begin position="252"/>
        <end position="408"/>
    </location>
</feature>
<evidence type="ECO:0000256" key="2">
    <source>
        <dbReference type="SAM" id="MobiDB-lite"/>
    </source>
</evidence>
<feature type="domain" description="OmcA-like N-terminal" evidence="3">
    <location>
        <begin position="47"/>
        <end position="238"/>
    </location>
</feature>
<gene>
    <name evidence="5" type="primary">omcA_2</name>
    <name evidence="5" type="ORF">GCM10007895_15230</name>
</gene>
<proteinExistence type="predicted"/>
<name>A0AA37RX13_9GAMM</name>
<dbReference type="Gene3D" id="3.90.10.10">
    <property type="entry name" value="Cytochrome C3"/>
    <property type="match status" value="2"/>
</dbReference>
<feature type="compositionally biased region" description="Pro residues" evidence="2">
    <location>
        <begin position="103"/>
        <end position="117"/>
    </location>
</feature>
<sequence>MLLLAALTLSISGCGRDGRDGTPGEPGLPGPPGPVTENISEAETLRASITEASVEEGKLSFTFSLTNANGVPVSGLEGLEDVYIFGVGVAKLTELQKRARPLPGHPVPSPSSDPEPAPQAKGFKAPQWTSYINRMVDPVDPPSTEGFPDGWDRNKGPQLQASIESSCKLECLTVVGDGVYQYTMQSALADYTDIAELDTSYNADLVHRVTLELKPNSSDPANTRLINTFYDFVPATGAAPDAADNRNLVALQESCIRCHSNDYDHPWAPKLIFHGGRRTEIENCVVCHTSYSGDPETGTTVDFGSMLHKIHRGTAFIVGFGGRGHDYSKVTFPAEYNACQACHIEGEGAPAQANYYNFHRQEACLSCHEPKPEDAPNWDGTARGLFHEPERFPNAWEQGCESCHAVDNQGLGATQFHMATQFARMQAKMKYAVTTRNATFVRANPDDQTGTLSFELKVSNPSDDSAYGSPVHEIAELHQVPVRAVGNGSMDYNFTPAAGDEDNKSSYAAQNNSFVGDLVALLKDSTQTDVTVQAGEEGYFVYTVTNVAMWHTNMGNLTAHIEVCSAKGGDPMACGTDPMMPPADVITKVQTPAIAFAVDPANAKVRRLAVANTKCAKCHEGQLNTSKTGIHKDIGREDNPACAVCHDREHLSGNFEDGSCVSCHNPTINNRHGFLRELSRSLDYKVLAHTLHSSRRSVENEDGDLVPAPITYPEHYANCLSCHEPGQLNLAEVAMQKAVVIDDGNGSAINISPTAAACAACHSGRGDSVKAHIVGNGGVWGPEEYVPGTESCATCHAEGRSYGVDVVHPVRDK</sequence>
<dbReference type="EMBL" id="BSNC01000004">
    <property type="protein sequence ID" value="GLP96217.1"/>
    <property type="molecule type" value="Genomic_DNA"/>
</dbReference>
<reference evidence="5" key="1">
    <citation type="journal article" date="2014" name="Int. J. Syst. Evol. Microbiol.">
        <title>Complete genome sequence of Corynebacterium casei LMG S-19264T (=DSM 44701T), isolated from a smear-ripened cheese.</title>
        <authorList>
            <consortium name="US DOE Joint Genome Institute (JGI-PGF)"/>
            <person name="Walter F."/>
            <person name="Albersmeier A."/>
            <person name="Kalinowski J."/>
            <person name="Ruckert C."/>
        </authorList>
    </citation>
    <scope>NUCLEOTIDE SEQUENCE</scope>
    <source>
        <strain evidence="5">NBRC 101628</strain>
    </source>
</reference>
<evidence type="ECO:0000313" key="5">
    <source>
        <dbReference type="EMBL" id="GLP96217.1"/>
    </source>
</evidence>
<dbReference type="Proteomes" id="UP001161422">
    <property type="component" value="Unassembled WGS sequence"/>
</dbReference>
<keyword evidence="1" id="KW-0732">Signal</keyword>
<dbReference type="AlphaFoldDB" id="A0AA37RX13"/>
<feature type="domain" description="Outer membrane cytochrome MtrC/MtrF-like" evidence="4">
    <location>
        <begin position="639"/>
        <end position="809"/>
    </location>
</feature>
<dbReference type="Pfam" id="PF22113">
    <property type="entry name" value="Mtrc-MtrF_II-IV_dom"/>
    <property type="match status" value="2"/>
</dbReference>
<keyword evidence="6" id="KW-1185">Reference proteome</keyword>
<evidence type="ECO:0000256" key="1">
    <source>
        <dbReference type="ARBA" id="ARBA00022729"/>
    </source>
</evidence>
<feature type="region of interest" description="Disordered" evidence="2">
    <location>
        <begin position="14"/>
        <end position="36"/>
    </location>
</feature>
<organism evidence="5 6">
    <name type="scientific">Paraferrimonas sedimenticola</name>
    <dbReference type="NCBI Taxonomy" id="375674"/>
    <lineage>
        <taxon>Bacteria</taxon>
        <taxon>Pseudomonadati</taxon>
        <taxon>Pseudomonadota</taxon>
        <taxon>Gammaproteobacteria</taxon>
        <taxon>Alteromonadales</taxon>
        <taxon>Ferrimonadaceae</taxon>
        <taxon>Paraferrimonas</taxon>
    </lineage>
</organism>
<dbReference type="InterPro" id="IPR020014">
    <property type="entry name" value="Decahaem_cyt-c_OmcA/MtrC"/>
</dbReference>
<reference evidence="5" key="2">
    <citation type="submission" date="2023-01" db="EMBL/GenBank/DDBJ databases">
        <title>Draft genome sequence of Paraferrimonas sedimenticola strain NBRC 101628.</title>
        <authorList>
            <person name="Sun Q."/>
            <person name="Mori K."/>
        </authorList>
    </citation>
    <scope>NUCLEOTIDE SEQUENCE</scope>
    <source>
        <strain evidence="5">NBRC 101628</strain>
    </source>
</reference>
<dbReference type="PANTHER" id="PTHR35038">
    <property type="entry name" value="DISSIMILATORY SULFITE REDUCTASE SIRA"/>
    <property type="match status" value="1"/>
</dbReference>
<comment type="caution">
    <text evidence="5">The sequence shown here is derived from an EMBL/GenBank/DDBJ whole genome shotgun (WGS) entry which is preliminary data.</text>
</comment>